<keyword evidence="3" id="KW-1185">Reference proteome</keyword>
<gene>
    <name evidence="2" type="ORF">TTAC_LOCUS4526</name>
</gene>
<evidence type="ECO:0000313" key="2">
    <source>
        <dbReference type="EMBL" id="VDM25117.1"/>
    </source>
</evidence>
<dbReference type="Proteomes" id="UP000274429">
    <property type="component" value="Unassembled WGS sequence"/>
</dbReference>
<organism evidence="2 3">
    <name type="scientific">Hydatigena taeniaeformis</name>
    <name type="common">Feline tapeworm</name>
    <name type="synonym">Taenia taeniaeformis</name>
    <dbReference type="NCBI Taxonomy" id="6205"/>
    <lineage>
        <taxon>Eukaryota</taxon>
        <taxon>Metazoa</taxon>
        <taxon>Spiralia</taxon>
        <taxon>Lophotrochozoa</taxon>
        <taxon>Platyhelminthes</taxon>
        <taxon>Cestoda</taxon>
        <taxon>Eucestoda</taxon>
        <taxon>Cyclophyllidea</taxon>
        <taxon>Taeniidae</taxon>
        <taxon>Hydatigera</taxon>
    </lineage>
</organism>
<sequence>MSASEVRSHRTWVQLEAAGVTLHSAESMRSRFMHSIIHHLGEVLHSTSEGRRKYGHVSFVNGLYQAFVAESNGLRAATVSSCEEESSNILSDPSYFTSDNSVHDGDQNDLSLGSLPRPSLQEQSKLIDCGDTQSQKDEADQCNASAEMCSSFNSLQKTLTERSPSGRLTRRLSLSLNNVLPRVRYPRSRCIFSRSQSASTRTLRSLVNKAHEAISGDTPDATTNGHSVQPLSRPLTTKKKSGFNSRDSGPESLTLLNVNSKVRHKAALERPCLAKSFRQLAPKLTKKSSILLSSTASSQQESMGMQLDSTFAKPVRYVRSAGESPSTSIDNQPTTSLDDGFKRRSKSLCCKNFEMVDLDSLHSSAKVHNLYPSKLSSEGSASIEVIPDTLSAISSNHSAHTNDIQTHSDAPCSSLLHNPDRLNNTSPKVSDVAFLKYFTSYAITTEIHFLLVILKQLLAEFPLIARLSIITHFRVSHQPEKWS</sequence>
<reference evidence="2 3" key="1">
    <citation type="submission" date="2018-11" db="EMBL/GenBank/DDBJ databases">
        <authorList>
            <consortium name="Pathogen Informatics"/>
        </authorList>
    </citation>
    <scope>NUCLEOTIDE SEQUENCE [LARGE SCALE GENOMIC DNA]</scope>
</reference>
<feature type="compositionally biased region" description="Polar residues" evidence="1">
    <location>
        <begin position="220"/>
        <end position="230"/>
    </location>
</feature>
<feature type="region of interest" description="Disordered" evidence="1">
    <location>
        <begin position="93"/>
        <end position="117"/>
    </location>
</feature>
<dbReference type="EMBL" id="UYWX01004672">
    <property type="protein sequence ID" value="VDM25117.1"/>
    <property type="molecule type" value="Genomic_DNA"/>
</dbReference>
<evidence type="ECO:0000313" key="3">
    <source>
        <dbReference type="Proteomes" id="UP000274429"/>
    </source>
</evidence>
<proteinExistence type="predicted"/>
<dbReference type="OrthoDB" id="435460at2759"/>
<name>A0A3P7F945_HYDTA</name>
<evidence type="ECO:0000256" key="1">
    <source>
        <dbReference type="SAM" id="MobiDB-lite"/>
    </source>
</evidence>
<protein>
    <submittedName>
        <fullName evidence="2">Uncharacterized protein</fullName>
    </submittedName>
</protein>
<dbReference type="AlphaFoldDB" id="A0A3P7F945"/>
<feature type="region of interest" description="Disordered" evidence="1">
    <location>
        <begin position="214"/>
        <end position="252"/>
    </location>
</feature>
<accession>A0A3P7F945</accession>